<dbReference type="RefSeq" id="WP_062178677.1">
    <property type="nucleotide sequence ID" value="NZ_BBXL01000005.1"/>
</dbReference>
<reference evidence="3" key="1">
    <citation type="submission" date="2016-11" db="EMBL/GenBank/DDBJ databases">
        <authorList>
            <person name="Varghese N."/>
            <person name="Submissions S."/>
        </authorList>
    </citation>
    <scope>NUCLEOTIDE SEQUENCE [LARGE SCALE GENOMIC DNA]</scope>
    <source>
        <strain evidence="3">DSM 27370</strain>
    </source>
</reference>
<evidence type="ECO:0000313" key="2">
    <source>
        <dbReference type="EMBL" id="SHG26465.1"/>
    </source>
</evidence>
<protein>
    <submittedName>
        <fullName evidence="2">Uncharacterized protein</fullName>
    </submittedName>
</protein>
<gene>
    <name evidence="2" type="ORF">SAMN05444362_11946</name>
</gene>
<proteinExistence type="predicted"/>
<dbReference type="STRING" id="1346286.SAMN05444362_11946"/>
<keyword evidence="1" id="KW-0472">Membrane</keyword>
<feature type="transmembrane region" description="Helical" evidence="1">
    <location>
        <begin position="111"/>
        <end position="131"/>
    </location>
</feature>
<keyword evidence="1" id="KW-1133">Transmembrane helix</keyword>
<organism evidence="2 3">
    <name type="scientific">Dysgonomonas macrotermitis</name>
    <dbReference type="NCBI Taxonomy" id="1346286"/>
    <lineage>
        <taxon>Bacteria</taxon>
        <taxon>Pseudomonadati</taxon>
        <taxon>Bacteroidota</taxon>
        <taxon>Bacteroidia</taxon>
        <taxon>Bacteroidales</taxon>
        <taxon>Dysgonomonadaceae</taxon>
        <taxon>Dysgonomonas</taxon>
    </lineage>
</organism>
<feature type="transmembrane region" description="Helical" evidence="1">
    <location>
        <begin position="12"/>
        <end position="33"/>
    </location>
</feature>
<accession>A0A1M5IDY1</accession>
<dbReference type="AlphaFoldDB" id="A0A1M5IDY1"/>
<dbReference type="OrthoDB" id="190649at2"/>
<name>A0A1M5IDY1_9BACT</name>
<evidence type="ECO:0000256" key="1">
    <source>
        <dbReference type="SAM" id="Phobius"/>
    </source>
</evidence>
<dbReference type="Proteomes" id="UP000184480">
    <property type="component" value="Unassembled WGS sequence"/>
</dbReference>
<feature type="transmembrane region" description="Helical" evidence="1">
    <location>
        <begin position="137"/>
        <end position="158"/>
    </location>
</feature>
<feature type="transmembrane region" description="Helical" evidence="1">
    <location>
        <begin position="80"/>
        <end position="104"/>
    </location>
</feature>
<dbReference type="EMBL" id="FQUC01000019">
    <property type="protein sequence ID" value="SHG26465.1"/>
    <property type="molecule type" value="Genomic_DNA"/>
</dbReference>
<sequence length="176" mass="19994">MDKEPEKIRLIKIIRGLCIFFILALIVSGITAFPLETEMRIACNILGIDTTLSPDEYSGLQYWIATVYAALLDTNQAYPFLAYGFDWLAFAHIVIAIAFVGVYLKPVQNIWVVHFGMIACIGILPLAFICGPIREIPFYWTLIDCAFGVFGIIPLYFLHKYIKKLEALLGYTPREY</sequence>
<keyword evidence="1" id="KW-0812">Transmembrane</keyword>
<keyword evidence="3" id="KW-1185">Reference proteome</keyword>
<evidence type="ECO:0000313" key="3">
    <source>
        <dbReference type="Proteomes" id="UP000184480"/>
    </source>
</evidence>